<evidence type="ECO:0000313" key="2">
    <source>
        <dbReference type="WBParaSite" id="nRc.2.0.1.t25905-RA"/>
    </source>
</evidence>
<evidence type="ECO:0000313" key="1">
    <source>
        <dbReference type="Proteomes" id="UP000887565"/>
    </source>
</evidence>
<proteinExistence type="predicted"/>
<organism evidence="1 2">
    <name type="scientific">Romanomermis culicivorax</name>
    <name type="common">Nematode worm</name>
    <dbReference type="NCBI Taxonomy" id="13658"/>
    <lineage>
        <taxon>Eukaryota</taxon>
        <taxon>Metazoa</taxon>
        <taxon>Ecdysozoa</taxon>
        <taxon>Nematoda</taxon>
        <taxon>Enoplea</taxon>
        <taxon>Dorylaimia</taxon>
        <taxon>Mermithida</taxon>
        <taxon>Mermithoidea</taxon>
        <taxon>Mermithidae</taxon>
        <taxon>Romanomermis</taxon>
    </lineage>
</organism>
<dbReference type="WBParaSite" id="nRc.2.0.1.t25905-RA">
    <property type="protein sequence ID" value="nRc.2.0.1.t25905-RA"/>
    <property type="gene ID" value="nRc.2.0.1.g25905"/>
</dbReference>
<keyword evidence="1" id="KW-1185">Reference proteome</keyword>
<reference evidence="2" key="1">
    <citation type="submission" date="2022-11" db="UniProtKB">
        <authorList>
            <consortium name="WormBaseParasite"/>
        </authorList>
    </citation>
    <scope>IDENTIFICATION</scope>
</reference>
<dbReference type="Proteomes" id="UP000887565">
    <property type="component" value="Unplaced"/>
</dbReference>
<dbReference type="AlphaFoldDB" id="A0A915JID8"/>
<protein>
    <submittedName>
        <fullName evidence="2">Secreted protein</fullName>
    </submittedName>
</protein>
<name>A0A915JID8_ROMCU</name>
<sequence>MAKNALIICLVEAGGVNLACLFTMCLVMDGGAATERTSSCMIAGKATCESIVHTLAVKSAGTTVVNETLWRAGICISASWSISAASNKWCGYKDRAL</sequence>
<accession>A0A915JID8</accession>